<accession>A0A4R2BL73</accession>
<comment type="caution">
    <text evidence="2">The sequence shown here is derived from an EMBL/GenBank/DDBJ whole genome shotgun (WGS) entry which is preliminary data.</text>
</comment>
<reference evidence="2 3" key="1">
    <citation type="journal article" date="2015" name="Stand. Genomic Sci.">
        <title>Genomic Encyclopedia of Bacterial and Archaeal Type Strains, Phase III: the genomes of soil and plant-associated and newly described type strains.</title>
        <authorList>
            <person name="Whitman W.B."/>
            <person name="Woyke T."/>
            <person name="Klenk H.P."/>
            <person name="Zhou Y."/>
            <person name="Lilburn T.G."/>
            <person name="Beck B.J."/>
            <person name="De Vos P."/>
            <person name="Vandamme P."/>
            <person name="Eisen J.A."/>
            <person name="Garrity G."/>
            <person name="Hugenholtz P."/>
            <person name="Kyrpides N.C."/>
        </authorList>
    </citation>
    <scope>NUCLEOTIDE SEQUENCE [LARGE SCALE GENOMIC DNA]</scope>
    <source>
        <strain evidence="2 3">CV53</strain>
    </source>
</reference>
<feature type="domain" description="HTH cro/C1-type" evidence="1">
    <location>
        <begin position="6"/>
        <end position="60"/>
    </location>
</feature>
<evidence type="ECO:0000259" key="1">
    <source>
        <dbReference type="PROSITE" id="PS50943"/>
    </source>
</evidence>
<dbReference type="CDD" id="cd00093">
    <property type="entry name" value="HTH_XRE"/>
    <property type="match status" value="1"/>
</dbReference>
<dbReference type="InterPro" id="IPR010982">
    <property type="entry name" value="Lambda_DNA-bd_dom_sf"/>
</dbReference>
<evidence type="ECO:0000313" key="3">
    <source>
        <dbReference type="Proteomes" id="UP000295689"/>
    </source>
</evidence>
<dbReference type="Gene3D" id="1.10.260.40">
    <property type="entry name" value="lambda repressor-like DNA-binding domains"/>
    <property type="match status" value="1"/>
</dbReference>
<evidence type="ECO:0000313" key="2">
    <source>
        <dbReference type="EMBL" id="TCN27292.1"/>
    </source>
</evidence>
<dbReference type="InterPro" id="IPR001387">
    <property type="entry name" value="Cro/C1-type_HTH"/>
</dbReference>
<organism evidence="2 3">
    <name type="scientific">Mesobacillus foraminis</name>
    <dbReference type="NCBI Taxonomy" id="279826"/>
    <lineage>
        <taxon>Bacteria</taxon>
        <taxon>Bacillati</taxon>
        <taxon>Bacillota</taxon>
        <taxon>Bacilli</taxon>
        <taxon>Bacillales</taxon>
        <taxon>Bacillaceae</taxon>
        <taxon>Mesobacillus</taxon>
    </lineage>
</organism>
<keyword evidence="3" id="KW-1185">Reference proteome</keyword>
<protein>
    <recommendedName>
        <fullName evidence="1">HTH cro/C1-type domain-containing protein</fullName>
    </recommendedName>
</protein>
<name>A0A4R2BL73_9BACI</name>
<dbReference type="EMBL" id="SLVV01000002">
    <property type="protein sequence ID" value="TCN27292.1"/>
    <property type="molecule type" value="Genomic_DNA"/>
</dbReference>
<dbReference type="SUPFAM" id="SSF47413">
    <property type="entry name" value="lambda repressor-like DNA-binding domains"/>
    <property type="match status" value="1"/>
</dbReference>
<dbReference type="AlphaFoldDB" id="A0A4R2BL73"/>
<gene>
    <name evidence="2" type="ORF">EV146_102240</name>
</gene>
<dbReference type="GO" id="GO:0003677">
    <property type="term" value="F:DNA binding"/>
    <property type="evidence" value="ECO:0007669"/>
    <property type="project" value="InterPro"/>
</dbReference>
<dbReference type="RefSeq" id="WP_121613238.1">
    <property type="nucleotide sequence ID" value="NZ_CP033044.1"/>
</dbReference>
<dbReference type="Proteomes" id="UP000295689">
    <property type="component" value="Unassembled WGS sequence"/>
</dbReference>
<dbReference type="PROSITE" id="PS50943">
    <property type="entry name" value="HTH_CROC1"/>
    <property type="match status" value="1"/>
</dbReference>
<sequence length="78" mass="8882">MNKDIIKFLRKSYNLNQREFARIVNCSFALIALVEVGKRRVTSNLENKVKEAFDLDENQIQSITAIIKGISDGVPPFI</sequence>
<dbReference type="OrthoDB" id="2896385at2"/>
<proteinExistence type="predicted"/>